<feature type="short sequence motif" description="GXSXG" evidence="17">
    <location>
        <begin position="748"/>
        <end position="752"/>
    </location>
</feature>
<keyword evidence="4" id="KW-0597">Phosphoprotein</keyword>
<dbReference type="InterPro" id="IPR018490">
    <property type="entry name" value="cNMP-bd_dom_sf"/>
</dbReference>
<dbReference type="Pfam" id="PF00027">
    <property type="entry name" value="cNMP_binding"/>
    <property type="match status" value="3"/>
</dbReference>
<dbReference type="CDD" id="cd00038">
    <property type="entry name" value="CAP_ED"/>
    <property type="match status" value="3"/>
</dbReference>
<feature type="non-terminal residue" evidence="20">
    <location>
        <position position="1"/>
    </location>
</feature>
<dbReference type="Proteomes" id="UP000590868">
    <property type="component" value="Unassembled WGS sequence"/>
</dbReference>
<keyword evidence="10" id="KW-1133">Transmembrane helix</keyword>
<comment type="catalytic activity">
    <reaction evidence="16">
        <text>1-hexadecanoyl-sn-glycero-3-phosphocholine + H2O = sn-glycerol 3-phosphocholine + hexadecanoate + H(+)</text>
        <dbReference type="Rhea" id="RHEA:40435"/>
        <dbReference type="ChEBI" id="CHEBI:7896"/>
        <dbReference type="ChEBI" id="CHEBI:15377"/>
        <dbReference type="ChEBI" id="CHEBI:15378"/>
        <dbReference type="ChEBI" id="CHEBI:16870"/>
        <dbReference type="ChEBI" id="CHEBI:72998"/>
    </reaction>
    <physiologicalReaction direction="left-to-right" evidence="16">
        <dbReference type="Rhea" id="RHEA:40436"/>
    </physiologicalReaction>
</comment>
<dbReference type="SUPFAM" id="SSF51206">
    <property type="entry name" value="cAMP-binding domain-like"/>
    <property type="match status" value="3"/>
</dbReference>
<reference evidence="20 21" key="1">
    <citation type="submission" date="2019-09" db="EMBL/GenBank/DDBJ databases">
        <title>Bird 10,000 Genomes (B10K) Project - Family phase.</title>
        <authorList>
            <person name="Zhang G."/>
        </authorList>
    </citation>
    <scope>NUCLEOTIDE SEQUENCE [LARGE SCALE GENOMIC DNA]</scope>
    <source>
        <strain evidence="20">B10K-DU-001-55</strain>
        <tissue evidence="20">Muscle</tissue>
    </source>
</reference>
<protein>
    <recommendedName>
        <fullName evidence="3">lysophospholipase</fullName>
        <ecNumber evidence="3">3.1.1.5</ecNumber>
    </recommendedName>
</protein>
<dbReference type="InterPro" id="IPR050301">
    <property type="entry name" value="NTE"/>
</dbReference>
<dbReference type="InterPro" id="IPR002641">
    <property type="entry name" value="PNPLA_dom"/>
</dbReference>
<dbReference type="EMBL" id="VXBZ01000801">
    <property type="protein sequence ID" value="NXP44172.1"/>
    <property type="molecule type" value="Genomic_DNA"/>
</dbReference>
<dbReference type="InterPro" id="IPR000595">
    <property type="entry name" value="cNMP-bd_dom"/>
</dbReference>
<dbReference type="OrthoDB" id="421051at2759"/>
<dbReference type="InterPro" id="IPR001423">
    <property type="entry name" value="LysoPLipase_patatin_CS"/>
</dbReference>
<evidence type="ECO:0000256" key="13">
    <source>
        <dbReference type="ARBA" id="ARBA00047314"/>
    </source>
</evidence>
<dbReference type="AlphaFoldDB" id="A0A7L2AD80"/>
<comment type="catalytic activity">
    <reaction evidence="15">
        <text>a 1-acyl-sn-glycero-3-phosphocholine + H2O = sn-glycerol 3-phosphocholine + a fatty acid + H(+)</text>
        <dbReference type="Rhea" id="RHEA:15177"/>
        <dbReference type="ChEBI" id="CHEBI:15377"/>
        <dbReference type="ChEBI" id="CHEBI:15378"/>
        <dbReference type="ChEBI" id="CHEBI:16870"/>
        <dbReference type="ChEBI" id="CHEBI:28868"/>
        <dbReference type="ChEBI" id="CHEBI:58168"/>
        <dbReference type="EC" id="3.1.1.5"/>
    </reaction>
    <physiologicalReaction direction="left-to-right" evidence="15">
        <dbReference type="Rhea" id="RHEA:15178"/>
    </physiologicalReaction>
</comment>
<evidence type="ECO:0000259" key="19">
    <source>
        <dbReference type="PROSITE" id="PS51635"/>
    </source>
</evidence>
<gene>
    <name evidence="20" type="primary">Pnpla6</name>
    <name evidence="20" type="ORF">HELFUL_R02669</name>
</gene>
<dbReference type="PROSITE" id="PS01237">
    <property type="entry name" value="UPF0028"/>
    <property type="match status" value="1"/>
</dbReference>
<evidence type="ECO:0000256" key="17">
    <source>
        <dbReference type="PROSITE-ProRule" id="PRU01161"/>
    </source>
</evidence>
<evidence type="ECO:0000259" key="18">
    <source>
        <dbReference type="PROSITE" id="PS50042"/>
    </source>
</evidence>
<keyword evidence="7" id="KW-0378">Hydrolase</keyword>
<dbReference type="FunFam" id="2.60.120.10:FF:000022">
    <property type="entry name" value="Patatin like phospholipase domain containing 7"/>
    <property type="match status" value="1"/>
</dbReference>
<comment type="similarity">
    <text evidence="2">Belongs to the NTE family.</text>
</comment>
<comment type="catalytic activity">
    <reaction evidence="14">
        <text>1-hexadecanoyl-sn-glycero-3-phosphate + H2O = sn-glycerol 3-phosphate + hexadecanoate + H(+)</text>
        <dbReference type="Rhea" id="RHEA:49092"/>
        <dbReference type="ChEBI" id="CHEBI:7896"/>
        <dbReference type="ChEBI" id="CHEBI:15377"/>
        <dbReference type="ChEBI" id="CHEBI:15378"/>
        <dbReference type="ChEBI" id="CHEBI:57518"/>
        <dbReference type="ChEBI" id="CHEBI:57597"/>
    </reaction>
    <physiologicalReaction direction="left-to-right" evidence="14">
        <dbReference type="Rhea" id="RHEA:49093"/>
    </physiologicalReaction>
</comment>
<evidence type="ECO:0000256" key="16">
    <source>
        <dbReference type="ARBA" id="ARBA00048656"/>
    </source>
</evidence>
<evidence type="ECO:0000256" key="7">
    <source>
        <dbReference type="ARBA" id="ARBA00022801"/>
    </source>
</evidence>
<dbReference type="PANTHER" id="PTHR14226">
    <property type="entry name" value="NEUROPATHY TARGET ESTERASE/SWISS CHEESE D.MELANOGASTER"/>
    <property type="match status" value="1"/>
</dbReference>
<evidence type="ECO:0000256" key="1">
    <source>
        <dbReference type="ARBA" id="ARBA00004643"/>
    </source>
</evidence>
<evidence type="ECO:0000256" key="14">
    <source>
        <dbReference type="ARBA" id="ARBA00048133"/>
    </source>
</evidence>
<evidence type="ECO:0000256" key="11">
    <source>
        <dbReference type="ARBA" id="ARBA00023098"/>
    </source>
</evidence>
<feature type="short sequence motif" description="GXGXXG" evidence="17">
    <location>
        <begin position="721"/>
        <end position="726"/>
    </location>
</feature>
<dbReference type="EC" id="3.1.1.5" evidence="3"/>
<dbReference type="FunFam" id="2.60.120.10:FF:000012">
    <property type="entry name" value="neuropathy target esterase isoform X2"/>
    <property type="match status" value="1"/>
</dbReference>
<dbReference type="SMART" id="SM00100">
    <property type="entry name" value="cNMP"/>
    <property type="match status" value="3"/>
</dbReference>
<feature type="domain" description="PNPLA" evidence="19">
    <location>
        <begin position="717"/>
        <end position="777"/>
    </location>
</feature>
<dbReference type="FunFam" id="2.60.120.10:FF:000010">
    <property type="entry name" value="neuropathy target esterase isoform X1"/>
    <property type="match status" value="1"/>
</dbReference>
<keyword evidence="5" id="KW-0812">Transmembrane</keyword>
<evidence type="ECO:0000313" key="20">
    <source>
        <dbReference type="EMBL" id="NXP44172.1"/>
    </source>
</evidence>
<dbReference type="SUPFAM" id="SSF52151">
    <property type="entry name" value="FabD/lysophospholipase-like"/>
    <property type="match status" value="1"/>
</dbReference>
<dbReference type="Gene3D" id="3.40.1090.10">
    <property type="entry name" value="Cytosolic phospholipase A2 catalytic domain"/>
    <property type="match status" value="1"/>
</dbReference>
<keyword evidence="21" id="KW-1185">Reference proteome</keyword>
<evidence type="ECO:0000256" key="6">
    <source>
        <dbReference type="ARBA" id="ARBA00022737"/>
    </source>
</evidence>
<keyword evidence="9" id="KW-0442">Lipid degradation</keyword>
<evidence type="ECO:0000256" key="8">
    <source>
        <dbReference type="ARBA" id="ARBA00022824"/>
    </source>
</evidence>
<dbReference type="Gene3D" id="2.60.120.10">
    <property type="entry name" value="Jelly Rolls"/>
    <property type="match status" value="3"/>
</dbReference>
<dbReference type="GO" id="GO:0004622">
    <property type="term" value="F:phosphatidylcholine lysophospholipase activity"/>
    <property type="evidence" value="ECO:0007669"/>
    <property type="project" value="UniProtKB-EC"/>
</dbReference>
<keyword evidence="12" id="KW-0472">Membrane</keyword>
<evidence type="ECO:0000256" key="5">
    <source>
        <dbReference type="ARBA" id="ARBA00022692"/>
    </source>
</evidence>
<comment type="caution">
    <text evidence="20">The sequence shown here is derived from an EMBL/GenBank/DDBJ whole genome shotgun (WGS) entry which is preliminary data.</text>
</comment>
<dbReference type="GO" id="GO:0005789">
    <property type="term" value="C:endoplasmic reticulum membrane"/>
    <property type="evidence" value="ECO:0007669"/>
    <property type="project" value="UniProtKB-SubCell"/>
</dbReference>
<dbReference type="Pfam" id="PF01734">
    <property type="entry name" value="Patatin"/>
    <property type="match status" value="1"/>
</dbReference>
<organism evidence="20 21">
    <name type="scientific">Heliornis fulica</name>
    <name type="common">sungrebe</name>
    <dbReference type="NCBI Taxonomy" id="54369"/>
    <lineage>
        <taxon>Eukaryota</taxon>
        <taxon>Metazoa</taxon>
        <taxon>Chordata</taxon>
        <taxon>Craniata</taxon>
        <taxon>Vertebrata</taxon>
        <taxon>Euteleostomi</taxon>
        <taxon>Archelosauria</taxon>
        <taxon>Archosauria</taxon>
        <taxon>Dinosauria</taxon>
        <taxon>Saurischia</taxon>
        <taxon>Theropoda</taxon>
        <taxon>Coelurosauria</taxon>
        <taxon>Aves</taxon>
        <taxon>Neognathae</taxon>
        <taxon>Neoaves</taxon>
        <taxon>Gruiformes</taxon>
        <taxon>Heliornithidae</taxon>
        <taxon>Heliornis</taxon>
    </lineage>
</organism>
<evidence type="ECO:0000256" key="15">
    <source>
        <dbReference type="ARBA" id="ARBA00048454"/>
    </source>
</evidence>
<feature type="domain" description="Cyclic nucleotide-binding" evidence="18">
    <location>
        <begin position="249"/>
        <end position="353"/>
    </location>
</feature>
<dbReference type="PROSITE" id="PS51635">
    <property type="entry name" value="PNPLA"/>
    <property type="match status" value="1"/>
</dbReference>
<comment type="subcellular location">
    <subcellularLocation>
        <location evidence="1">Endoplasmic reticulum membrane</location>
        <topology evidence="1">Single-pass type III membrane protein</topology>
    </subcellularLocation>
</comment>
<accession>A0A7L2AD80</accession>
<keyword evidence="11" id="KW-0443">Lipid metabolism</keyword>
<comment type="caution">
    <text evidence="17">Lacks conserved residue(s) required for the propagation of feature annotation.</text>
</comment>
<dbReference type="InterPro" id="IPR056556">
    <property type="entry name" value="NTE1_P-loop_dom"/>
</dbReference>
<evidence type="ECO:0000256" key="12">
    <source>
        <dbReference type="ARBA" id="ARBA00023136"/>
    </source>
</evidence>
<name>A0A7L2AD80_9GRUI</name>
<sequence>RVLGHFEKPLFLELCKHMVFQQCQQGDYVFRPGQPDTSIYVVQDGKLELLLTEQDGKETVMKEVFPGDSVHSLLSILDVITGHQRPYRTVCARAAEDSTVLRLPVEAFSAVFEKYPESLVRVVQIIMVRLQRVTFLALHNYLGLTNELFSHDMQPLRLFPQPGHATRTSPVRHGRRWMDGWMDAGVLLVSLKSVSHEPKERKSVTVEEQPSGVYHYNYCEDDSAPGDCPFGPFQGRQTSTIFEAAKRELVKLMKVEDPSLLNNRVLLHHAKAGTVIARQGDQDVSLHFVLWGCLHVYQRMIDKAEDVCLFLTQPGEMVGQLAVLTGEPLIFTIKANRDCTFLKISKSDFYEIMREQPSVVLSVAHTVAARMSPFVRQMDFAIDWMAVEAGRALYRQGDKSDCTYIALNGRLRSVIQKGSGKKELIGEYGRGDLIGVVEALTRQPRATTVHAVRDTELAKLPEGTLNNIKRRYPQVVTRLIHLLSQKILGNLQQLRGPFASSGLGMASSSEPTNPTSNLSTVAVLPVCDDVPTAAFTLELKHALNAIGPTLLLTSDILRARLGSSALDSIQEYRLSGWLAQQEDIHRIVLYQTDCTLTPWTVRCIRQADCILIVGLGDQEPVLGELEQMLENTAVRALKQLVLLHREDGPSPSRTVEWLNMRSWCSGHLHIKCPRRIFSRRSPTKLREMYEKVFEKNADRHSDFSRLARVLTGNTIALVLGGGGARGCSHIGVIKAMEEAGIPIDMVGGTSIGAFIGALYAEERSAVRTKQRAREWAK</sequence>
<dbReference type="InterPro" id="IPR016035">
    <property type="entry name" value="Acyl_Trfase/lysoPLipase"/>
</dbReference>
<dbReference type="GO" id="GO:0046470">
    <property type="term" value="P:phosphatidylcholine metabolic process"/>
    <property type="evidence" value="ECO:0007669"/>
    <property type="project" value="InterPro"/>
</dbReference>
<feature type="domain" description="Cyclic nucleotide-binding" evidence="18">
    <location>
        <begin position="2"/>
        <end position="129"/>
    </location>
</feature>
<feature type="domain" description="Cyclic nucleotide-binding" evidence="18">
    <location>
        <begin position="381"/>
        <end position="486"/>
    </location>
</feature>
<dbReference type="PANTHER" id="PTHR14226:SF26">
    <property type="entry name" value="PATATIN-LIKE PHOSPHOLIPASE DOMAIN-CONTAINING PROTEIN 6"/>
    <property type="match status" value="1"/>
</dbReference>
<keyword evidence="6" id="KW-0677">Repeat</keyword>
<keyword evidence="8" id="KW-0256">Endoplasmic reticulum</keyword>
<dbReference type="Pfam" id="PF24179">
    <property type="entry name" value="NTE_Ploop"/>
    <property type="match status" value="1"/>
</dbReference>
<evidence type="ECO:0000256" key="3">
    <source>
        <dbReference type="ARBA" id="ARBA00013274"/>
    </source>
</evidence>
<comment type="catalytic activity">
    <reaction evidence="13">
        <text>1-(9Z-octadecenoyl)-sn-glycero-3-phosphocholine + H2O = sn-glycerol 3-phosphocholine + (9Z)-octadecenoate + H(+)</text>
        <dbReference type="Rhea" id="RHEA:40807"/>
        <dbReference type="ChEBI" id="CHEBI:15377"/>
        <dbReference type="ChEBI" id="CHEBI:15378"/>
        <dbReference type="ChEBI" id="CHEBI:16870"/>
        <dbReference type="ChEBI" id="CHEBI:28610"/>
        <dbReference type="ChEBI" id="CHEBI:30823"/>
    </reaction>
    <physiologicalReaction direction="left-to-right" evidence="13">
        <dbReference type="Rhea" id="RHEA:40808"/>
    </physiologicalReaction>
</comment>
<evidence type="ECO:0000256" key="4">
    <source>
        <dbReference type="ARBA" id="ARBA00022553"/>
    </source>
</evidence>
<proteinExistence type="inferred from homology"/>
<dbReference type="InterPro" id="IPR014710">
    <property type="entry name" value="RmlC-like_jellyroll"/>
</dbReference>
<dbReference type="GO" id="GO:0016042">
    <property type="term" value="P:lipid catabolic process"/>
    <property type="evidence" value="ECO:0007669"/>
    <property type="project" value="UniProtKB-KW"/>
</dbReference>
<feature type="non-terminal residue" evidence="20">
    <location>
        <position position="777"/>
    </location>
</feature>
<evidence type="ECO:0000313" key="21">
    <source>
        <dbReference type="Proteomes" id="UP000590868"/>
    </source>
</evidence>
<dbReference type="PROSITE" id="PS50042">
    <property type="entry name" value="CNMP_BINDING_3"/>
    <property type="match status" value="3"/>
</dbReference>
<evidence type="ECO:0000256" key="9">
    <source>
        <dbReference type="ARBA" id="ARBA00022963"/>
    </source>
</evidence>
<evidence type="ECO:0000256" key="2">
    <source>
        <dbReference type="ARBA" id="ARBA00006636"/>
    </source>
</evidence>
<evidence type="ECO:0000256" key="10">
    <source>
        <dbReference type="ARBA" id="ARBA00022989"/>
    </source>
</evidence>